<organism evidence="1 2">
    <name type="scientific">Desulfoluna limicola</name>
    <dbReference type="NCBI Taxonomy" id="2810562"/>
    <lineage>
        <taxon>Bacteria</taxon>
        <taxon>Pseudomonadati</taxon>
        <taxon>Thermodesulfobacteriota</taxon>
        <taxon>Desulfobacteria</taxon>
        <taxon>Desulfobacterales</taxon>
        <taxon>Desulfolunaceae</taxon>
        <taxon>Desulfoluna</taxon>
    </lineage>
</organism>
<protein>
    <submittedName>
        <fullName evidence="1">Uncharacterized protein</fullName>
    </submittedName>
</protein>
<dbReference type="RefSeq" id="WP_236888344.1">
    <property type="nucleotide sequence ID" value="NZ_AP024488.1"/>
</dbReference>
<name>A0ABN6F605_9BACT</name>
<sequence>MKILLNNFPHCSDFSNDSFIGILHESRVWDEEMYWELDKEIYDLSRELSGQDIPREISWTLMRIFSFLMMSIQSHYNKNDGFQISNLDESSVFDWRERFQLVVEGFFSGKMPKNSSFEFVNPLLEKGA</sequence>
<gene>
    <name evidence="1" type="ORF">DSLASN_25490</name>
</gene>
<dbReference type="Proteomes" id="UP001320148">
    <property type="component" value="Chromosome"/>
</dbReference>
<evidence type="ECO:0000313" key="2">
    <source>
        <dbReference type="Proteomes" id="UP001320148"/>
    </source>
</evidence>
<reference evidence="1 2" key="1">
    <citation type="submission" date="2021-02" db="EMBL/GenBank/DDBJ databases">
        <title>Complete genome of Desulfoluna sp. strain ASN36.</title>
        <authorList>
            <person name="Takahashi A."/>
            <person name="Kojima H."/>
            <person name="Fukui M."/>
        </authorList>
    </citation>
    <scope>NUCLEOTIDE SEQUENCE [LARGE SCALE GENOMIC DNA]</scope>
    <source>
        <strain evidence="1 2">ASN36</strain>
    </source>
</reference>
<dbReference type="InterPro" id="IPR028959">
    <property type="entry name" value="Imm41"/>
</dbReference>
<dbReference type="Pfam" id="PF15592">
    <property type="entry name" value="Imm41"/>
    <property type="match status" value="1"/>
</dbReference>
<accession>A0ABN6F605</accession>
<proteinExistence type="predicted"/>
<dbReference type="EMBL" id="AP024488">
    <property type="protein sequence ID" value="BCS96917.1"/>
    <property type="molecule type" value="Genomic_DNA"/>
</dbReference>
<evidence type="ECO:0000313" key="1">
    <source>
        <dbReference type="EMBL" id="BCS96917.1"/>
    </source>
</evidence>
<keyword evidence="2" id="KW-1185">Reference proteome</keyword>